<name>A0A8S1YQY9_PAROT</name>
<comment type="caution">
    <text evidence="1">The sequence shown here is derived from an EMBL/GenBank/DDBJ whole genome shotgun (WGS) entry which is preliminary data.</text>
</comment>
<organism evidence="1 2">
    <name type="scientific">Paramecium octaurelia</name>
    <dbReference type="NCBI Taxonomy" id="43137"/>
    <lineage>
        <taxon>Eukaryota</taxon>
        <taxon>Sar</taxon>
        <taxon>Alveolata</taxon>
        <taxon>Ciliophora</taxon>
        <taxon>Intramacronucleata</taxon>
        <taxon>Oligohymenophorea</taxon>
        <taxon>Peniculida</taxon>
        <taxon>Parameciidae</taxon>
        <taxon>Paramecium</taxon>
    </lineage>
</organism>
<evidence type="ECO:0000313" key="1">
    <source>
        <dbReference type="EMBL" id="CAD8214692.1"/>
    </source>
</evidence>
<proteinExistence type="predicted"/>
<sequence>MRKISQDQNIIKFLTSPFVFQVNNRSISPQRNFHSFNQISTEETYNKVKEIKEARLTQKTRELQENTSKINHRLVILKQRRILFTKKLQNVNDSILLKGKNSVPYIFALYYFQKIIWSFFCLTRNSFEFTQQTTDFNNYLYIIQQTDYCDFLFNTFVNIFNMPINHKYFKDLKKLLN</sequence>
<dbReference type="AlphaFoldDB" id="A0A8S1YQY9"/>
<dbReference type="Proteomes" id="UP000683925">
    <property type="component" value="Unassembled WGS sequence"/>
</dbReference>
<dbReference type="EMBL" id="CAJJDP010000190">
    <property type="protein sequence ID" value="CAD8214692.1"/>
    <property type="molecule type" value="Genomic_DNA"/>
</dbReference>
<keyword evidence="2" id="KW-1185">Reference proteome</keyword>
<protein>
    <submittedName>
        <fullName evidence="1">Uncharacterized protein</fullName>
    </submittedName>
</protein>
<accession>A0A8S1YQY9</accession>
<reference evidence="1" key="1">
    <citation type="submission" date="2021-01" db="EMBL/GenBank/DDBJ databases">
        <authorList>
            <consortium name="Genoscope - CEA"/>
            <person name="William W."/>
        </authorList>
    </citation>
    <scope>NUCLEOTIDE SEQUENCE</scope>
</reference>
<evidence type="ECO:0000313" key="2">
    <source>
        <dbReference type="Proteomes" id="UP000683925"/>
    </source>
</evidence>
<gene>
    <name evidence="1" type="ORF">POCTA_138.1.T1860017</name>
</gene>